<proteinExistence type="predicted"/>
<gene>
    <name evidence="2" type="ORF">ACFQV2_27280</name>
</gene>
<keyword evidence="1" id="KW-0472">Membrane</keyword>
<evidence type="ECO:0000313" key="3">
    <source>
        <dbReference type="Proteomes" id="UP001596512"/>
    </source>
</evidence>
<dbReference type="SUPFAM" id="SSF49493">
    <property type="entry name" value="HSP40/DnaJ peptide-binding domain"/>
    <property type="match status" value="1"/>
</dbReference>
<protein>
    <submittedName>
        <fullName evidence="2">Uncharacterized protein</fullName>
    </submittedName>
</protein>
<sequence>MAESRSFEVRPLLLSPDEAAAGVERPVRLPDGREITVRVPPGVEDGTLLRLPDMAEDGDLFLRVQVVAMRVKRRFPFLPVAAVGAVVATLIIIDTSADDDPTAATDTTTTTTTTDYYAPTTTYDYTTTYAPTTAAEVTTVEAAPQDGTEVGECLRNKGTAASPNMLPSPCNRGAFEVVSRKLGTIDTGYCDGISATTHSYSVEKYTVYTRGGIEYDRVTNYAESYVFCLKQL</sequence>
<comment type="caution">
    <text evidence="2">The sequence shown here is derived from an EMBL/GenBank/DDBJ whole genome shotgun (WGS) entry which is preliminary data.</text>
</comment>
<feature type="transmembrane region" description="Helical" evidence="1">
    <location>
        <begin position="75"/>
        <end position="93"/>
    </location>
</feature>
<dbReference type="Gene3D" id="2.60.260.20">
    <property type="entry name" value="Urease metallochaperone UreE, N-terminal domain"/>
    <property type="match status" value="1"/>
</dbReference>
<reference evidence="3" key="1">
    <citation type="journal article" date="2019" name="Int. J. Syst. Evol. Microbiol.">
        <title>The Global Catalogue of Microorganisms (GCM) 10K type strain sequencing project: providing services to taxonomists for standard genome sequencing and annotation.</title>
        <authorList>
            <consortium name="The Broad Institute Genomics Platform"/>
            <consortium name="The Broad Institute Genome Sequencing Center for Infectious Disease"/>
            <person name="Wu L."/>
            <person name="Ma J."/>
        </authorList>
    </citation>
    <scope>NUCLEOTIDE SEQUENCE [LARGE SCALE GENOMIC DNA]</scope>
    <source>
        <strain evidence="3">JCM 17695</strain>
    </source>
</reference>
<keyword evidence="3" id="KW-1185">Reference proteome</keyword>
<keyword evidence="1" id="KW-1133">Transmembrane helix</keyword>
<accession>A0ABW2TUZ3</accession>
<name>A0ABW2TUZ3_9PSEU</name>
<dbReference type="Proteomes" id="UP001596512">
    <property type="component" value="Unassembled WGS sequence"/>
</dbReference>
<dbReference type="EMBL" id="JBHTEY010000004">
    <property type="protein sequence ID" value="MFC7616611.1"/>
    <property type="molecule type" value="Genomic_DNA"/>
</dbReference>
<organism evidence="2 3">
    <name type="scientific">Actinokineospora soli</name>
    <dbReference type="NCBI Taxonomy" id="1048753"/>
    <lineage>
        <taxon>Bacteria</taxon>
        <taxon>Bacillati</taxon>
        <taxon>Actinomycetota</taxon>
        <taxon>Actinomycetes</taxon>
        <taxon>Pseudonocardiales</taxon>
        <taxon>Pseudonocardiaceae</taxon>
        <taxon>Actinokineospora</taxon>
    </lineage>
</organism>
<keyword evidence="1" id="KW-0812">Transmembrane</keyword>
<evidence type="ECO:0000256" key="1">
    <source>
        <dbReference type="SAM" id="Phobius"/>
    </source>
</evidence>
<dbReference type="InterPro" id="IPR008971">
    <property type="entry name" value="HSP40/DnaJ_pept-bd"/>
</dbReference>
<evidence type="ECO:0000313" key="2">
    <source>
        <dbReference type="EMBL" id="MFC7616611.1"/>
    </source>
</evidence>